<reference evidence="1" key="1">
    <citation type="submission" date="2020-04" db="EMBL/GenBank/DDBJ databases">
        <authorList>
            <person name="Chiriac C."/>
            <person name="Salcher M."/>
            <person name="Ghai R."/>
            <person name="Kavagutti S V."/>
        </authorList>
    </citation>
    <scope>NUCLEOTIDE SEQUENCE</scope>
</reference>
<evidence type="ECO:0000313" key="1">
    <source>
        <dbReference type="EMBL" id="CAB4138479.1"/>
    </source>
</evidence>
<accession>A0A6J5M3M4</accession>
<organism evidence="1">
    <name type="scientific">uncultured Caudovirales phage</name>
    <dbReference type="NCBI Taxonomy" id="2100421"/>
    <lineage>
        <taxon>Viruses</taxon>
        <taxon>Duplodnaviria</taxon>
        <taxon>Heunggongvirae</taxon>
        <taxon>Uroviricota</taxon>
        <taxon>Caudoviricetes</taxon>
        <taxon>Peduoviridae</taxon>
        <taxon>Maltschvirus</taxon>
        <taxon>Maltschvirus maltsch</taxon>
    </lineage>
</organism>
<proteinExistence type="predicted"/>
<dbReference type="EMBL" id="LR796344">
    <property type="protein sequence ID" value="CAB4138479.1"/>
    <property type="molecule type" value="Genomic_DNA"/>
</dbReference>
<sequence>MKTVGKLKPAPIKGAGKTSAKSAEAYDAKMAELDFPGTKGMALPAPGKQKVSGFKFSGTY</sequence>
<name>A0A6J5M3M4_9CAUD</name>
<gene>
    <name evidence="1" type="ORF">UFOVP330_73</name>
</gene>
<protein>
    <submittedName>
        <fullName evidence="1">Uncharacterized protein</fullName>
    </submittedName>
</protein>